<reference evidence="1" key="1">
    <citation type="journal article" date="2014" name="Int. J. Syst. Evol. Microbiol.">
        <title>Complete genome sequence of Corynebacterium casei LMG S-19264T (=DSM 44701T), isolated from a smear-ripened cheese.</title>
        <authorList>
            <consortium name="US DOE Joint Genome Institute (JGI-PGF)"/>
            <person name="Walter F."/>
            <person name="Albersmeier A."/>
            <person name="Kalinowski J."/>
            <person name="Ruckert C."/>
        </authorList>
    </citation>
    <scope>NUCLEOTIDE SEQUENCE</scope>
    <source>
        <strain evidence="1">VKM Ac-1020</strain>
    </source>
</reference>
<accession>A0A9W6LWY0</accession>
<evidence type="ECO:0000313" key="2">
    <source>
        <dbReference type="Proteomes" id="UP001142462"/>
    </source>
</evidence>
<keyword evidence="2" id="KW-1185">Reference proteome</keyword>
<evidence type="ECO:0008006" key="3">
    <source>
        <dbReference type="Google" id="ProtNLM"/>
    </source>
</evidence>
<gene>
    <name evidence="1" type="ORF">GCM10017576_19860</name>
</gene>
<dbReference type="Pfam" id="PF10094">
    <property type="entry name" value="DUF2332"/>
    <property type="match status" value="1"/>
</dbReference>
<reference evidence="1" key="2">
    <citation type="submission" date="2023-01" db="EMBL/GenBank/DDBJ databases">
        <authorList>
            <person name="Sun Q."/>
            <person name="Evtushenko L."/>
        </authorList>
    </citation>
    <scope>NUCLEOTIDE SEQUENCE</scope>
    <source>
        <strain evidence="1">VKM Ac-1020</strain>
    </source>
</reference>
<dbReference type="AlphaFoldDB" id="A0A9W6LWY0"/>
<evidence type="ECO:0000313" key="1">
    <source>
        <dbReference type="EMBL" id="GLJ61856.1"/>
    </source>
</evidence>
<dbReference type="Proteomes" id="UP001142462">
    <property type="component" value="Unassembled WGS sequence"/>
</dbReference>
<name>A0A9W6LWY0_9MICO</name>
<organism evidence="1 2">
    <name type="scientific">Microbacterium barkeri</name>
    <dbReference type="NCBI Taxonomy" id="33917"/>
    <lineage>
        <taxon>Bacteria</taxon>
        <taxon>Bacillati</taxon>
        <taxon>Actinomycetota</taxon>
        <taxon>Actinomycetes</taxon>
        <taxon>Micrococcales</taxon>
        <taxon>Microbacteriaceae</taxon>
        <taxon>Microbacterium</taxon>
    </lineage>
</organism>
<protein>
    <recommendedName>
        <fullName evidence="3">DUF2332 domain-containing protein</fullName>
    </recommendedName>
</protein>
<sequence>MAGMDEVAQVAERFARFAAEEAPGRSRVYGDWAARVAEDGTVAAVLARIPAAHRQPPLVFAVTRLLGAADDADAADWARFVRERADDIVAECGVRGLQTNEPLRCAALLPALSLVPGPIALLELGASGGLCLYPDRYSYRYAATGRHVHLDPVDGASGVVLTSTWDGPLPELRLPEVVWRAGVDLQPRDPRDPRDRAWLEMLVWPGEEGRRERIARALDIAAADPPLLIAGDAGDPEALRALAADAPSEATLVVSTPGVLPYLPRARREALIDAIRALGARWITLDAPGLHSGWTEPVGEAEWPGGFALALDGRVLAAADPLGACVRWRA</sequence>
<dbReference type="EMBL" id="BSEJ01000009">
    <property type="protein sequence ID" value="GLJ61856.1"/>
    <property type="molecule type" value="Genomic_DNA"/>
</dbReference>
<proteinExistence type="predicted"/>
<dbReference type="InterPro" id="IPR011200">
    <property type="entry name" value="UCP012608"/>
</dbReference>
<comment type="caution">
    <text evidence="1">The sequence shown here is derived from an EMBL/GenBank/DDBJ whole genome shotgun (WGS) entry which is preliminary data.</text>
</comment>